<reference evidence="2 3" key="1">
    <citation type="submission" date="2020-09" db="EMBL/GenBank/DDBJ databases">
        <title>Characterization of Paenibacillus peoriae strain ZF390 with broad-spectrum antimicrobial activity as a potential biocontrol agent.</title>
        <authorList>
            <person name="Li L."/>
            <person name="Zhao Y."/>
            <person name="Li B."/>
            <person name="Xie X."/>
        </authorList>
    </citation>
    <scope>NUCLEOTIDE SEQUENCE [LARGE SCALE GENOMIC DNA]</scope>
    <source>
        <strain evidence="2 3">ZF390</strain>
    </source>
</reference>
<dbReference type="InterPro" id="IPR003615">
    <property type="entry name" value="HNH_nuc"/>
</dbReference>
<dbReference type="SMART" id="SM00507">
    <property type="entry name" value="HNHc"/>
    <property type="match status" value="1"/>
</dbReference>
<proteinExistence type="predicted"/>
<sequence length="337" mass="38833">MLDFQEKFLLKSMLQKNGKSSLQIVAEEYKRAVSLSFNDVLNDNNNFPRWMNSIRKAHQSLKDKNLISGFELGEWALTKNGLEVAKSLDKTEINNLVLYGNEEAINEILDKKAITFENLRPFNNSITELIRYPMQGILVIGNKKRLSLKITKLTLFNSYVHLEFSGQELIEGNFENTVLVDNSLEIFLGSIIHILPSTFSDEDIETPSTVISTIVRKIRDTAMSQKLKKMYNHHCQICGETIITGVNRYYSEAHHLKPIGKPHHGPDIESNLIVLCPNHHAEFDAKSISINPETLLIEHINIRNRYINNPLKLSLHTIDLKFITYHYELFKMSIYYK</sequence>
<keyword evidence="2" id="KW-0378">Hydrolase</keyword>
<accession>A0A7H0Y5A9</accession>
<keyword evidence="2" id="KW-0255">Endonuclease</keyword>
<evidence type="ECO:0000313" key="3">
    <source>
        <dbReference type="Proteomes" id="UP000516384"/>
    </source>
</evidence>
<name>A0A7H0Y5A9_9BACL</name>
<organism evidence="2 3">
    <name type="scientific">Paenibacillus peoriae</name>
    <dbReference type="NCBI Taxonomy" id="59893"/>
    <lineage>
        <taxon>Bacteria</taxon>
        <taxon>Bacillati</taxon>
        <taxon>Bacillota</taxon>
        <taxon>Bacilli</taxon>
        <taxon>Bacillales</taxon>
        <taxon>Paenibacillaceae</taxon>
        <taxon>Paenibacillus</taxon>
    </lineage>
</organism>
<keyword evidence="2" id="KW-0540">Nuclease</keyword>
<dbReference type="GO" id="GO:0004519">
    <property type="term" value="F:endonuclease activity"/>
    <property type="evidence" value="ECO:0007669"/>
    <property type="project" value="UniProtKB-KW"/>
</dbReference>
<dbReference type="RefSeq" id="WP_190297745.1">
    <property type="nucleotide sequence ID" value="NZ_CP061172.1"/>
</dbReference>
<protein>
    <submittedName>
        <fullName evidence="2">HNH endonuclease</fullName>
    </submittedName>
</protein>
<evidence type="ECO:0000259" key="1">
    <source>
        <dbReference type="SMART" id="SM00507"/>
    </source>
</evidence>
<dbReference type="Gene3D" id="1.10.30.50">
    <property type="match status" value="1"/>
</dbReference>
<feature type="domain" description="HNH nuclease" evidence="1">
    <location>
        <begin position="222"/>
        <end position="281"/>
    </location>
</feature>
<gene>
    <name evidence="2" type="ORF">IAQ67_20835</name>
</gene>
<dbReference type="EMBL" id="CP061172">
    <property type="protein sequence ID" value="QNR66267.1"/>
    <property type="molecule type" value="Genomic_DNA"/>
</dbReference>
<evidence type="ECO:0000313" key="2">
    <source>
        <dbReference type="EMBL" id="QNR66267.1"/>
    </source>
</evidence>
<dbReference type="AlphaFoldDB" id="A0A7H0Y5A9"/>
<dbReference type="CDD" id="cd00085">
    <property type="entry name" value="HNHc"/>
    <property type="match status" value="1"/>
</dbReference>
<dbReference type="Pfam" id="PF13391">
    <property type="entry name" value="HNH_2"/>
    <property type="match status" value="1"/>
</dbReference>
<dbReference type="Proteomes" id="UP000516384">
    <property type="component" value="Chromosome"/>
</dbReference>